<dbReference type="InterPro" id="IPR019887">
    <property type="entry name" value="Tscrpt_reg_AsnC/Lrp_C"/>
</dbReference>
<sequence>MSGVDQTRKHPVDEVDVALLDALHVNPRVSFERLGAALGITPGTAARRWRRLVASGHAWVSSVPGPRLAMTFGVCEIEVRPGRADEVGRALAALPQVASVYLTSGEYAVHAMVFAGDMASLGALLLDEVPRVAGAVRARTHVGTGWFSGTRWRLGAIDGDQRRSVTGAEAGQDQRLAERSLVFDAPERELYLALQHDGRAGYQDLARTLGVPEHQVRRRMASLVRRGMLAFRTDFTRGEGGWPAELALWLSVPGDQLERAGVELGGWPETRVCMSVAGAANLLLMVQLHRLDGLGAVLDRLCATLPAVRVVDQRVVLRPVKSWGRLLDASWHATGVVPVDLWAPPHRAEV</sequence>
<keyword evidence="6" id="KW-0614">Plasmid</keyword>
<dbReference type="InterPro" id="IPR011008">
    <property type="entry name" value="Dimeric_a/b-barrel"/>
</dbReference>
<keyword evidence="2" id="KW-0238">DNA-binding</keyword>
<dbReference type="AlphaFoldDB" id="G8XDN8"/>
<dbReference type="GO" id="GO:0043565">
    <property type="term" value="F:sequence-specific DNA binding"/>
    <property type="evidence" value="ECO:0007669"/>
    <property type="project" value="InterPro"/>
</dbReference>
<dbReference type="SUPFAM" id="SSF54909">
    <property type="entry name" value="Dimeric alpha+beta barrel"/>
    <property type="match status" value="2"/>
</dbReference>
<dbReference type="PATRIC" id="fig|1003195.29.peg.5842"/>
<dbReference type="InterPro" id="IPR036390">
    <property type="entry name" value="WH_DNA-bd_sf"/>
</dbReference>
<dbReference type="SMART" id="SM00344">
    <property type="entry name" value="HTH_ASNC"/>
    <property type="match status" value="1"/>
</dbReference>
<evidence type="ECO:0000256" key="1">
    <source>
        <dbReference type="ARBA" id="ARBA00023015"/>
    </source>
</evidence>
<evidence type="ECO:0000313" key="6">
    <source>
        <dbReference type="EMBL" id="AEW98232.1"/>
    </source>
</evidence>
<protein>
    <submittedName>
        <fullName evidence="6">Putative transcriptional regulator, AsnC family</fullName>
    </submittedName>
</protein>
<dbReference type="KEGG" id="scy:SCATT_p00390"/>
<dbReference type="Gene3D" id="3.30.70.920">
    <property type="match status" value="1"/>
</dbReference>
<evidence type="ECO:0000313" key="7">
    <source>
        <dbReference type="Proteomes" id="UP000007842"/>
    </source>
</evidence>
<dbReference type="EMBL" id="CP003229">
    <property type="protein sequence ID" value="AEW98232.1"/>
    <property type="molecule type" value="Genomic_DNA"/>
</dbReference>
<dbReference type="Gene3D" id="1.10.10.10">
    <property type="entry name" value="Winged helix-like DNA-binding domain superfamily/Winged helix DNA-binding domain"/>
    <property type="match status" value="2"/>
</dbReference>
<organism evidence="6 7">
    <name type="scientific">Streptantibioticus cattleyicolor (strain ATCC 35852 / DSM 46488 / JCM 4925 / NBRC 14057 / NRRL 8057)</name>
    <name type="common">Streptomyces cattleya</name>
    <dbReference type="NCBI Taxonomy" id="1003195"/>
    <lineage>
        <taxon>Bacteria</taxon>
        <taxon>Bacillati</taxon>
        <taxon>Actinomycetota</taxon>
        <taxon>Actinomycetes</taxon>
        <taxon>Kitasatosporales</taxon>
        <taxon>Streptomycetaceae</taxon>
        <taxon>Streptantibioticus</taxon>
    </lineage>
</organism>
<dbReference type="PANTHER" id="PTHR30154:SF34">
    <property type="entry name" value="TRANSCRIPTIONAL REGULATOR AZLB"/>
    <property type="match status" value="1"/>
</dbReference>
<dbReference type="SUPFAM" id="SSF46785">
    <property type="entry name" value="Winged helix' DNA-binding domain"/>
    <property type="match status" value="2"/>
</dbReference>
<gene>
    <name evidence="6" type="ordered locus">SCATT_p00390</name>
</gene>
<keyword evidence="7" id="KW-1185">Reference proteome</keyword>
<evidence type="ECO:0000259" key="5">
    <source>
        <dbReference type="Pfam" id="PF13404"/>
    </source>
</evidence>
<feature type="domain" description="HTH asnC-type" evidence="5">
    <location>
        <begin position="13"/>
        <end position="52"/>
    </location>
</feature>
<name>G8XDN8_STREN</name>
<evidence type="ECO:0000256" key="3">
    <source>
        <dbReference type="ARBA" id="ARBA00023163"/>
    </source>
</evidence>
<dbReference type="Pfam" id="PF01037">
    <property type="entry name" value="AsnC_trans_reg"/>
    <property type="match status" value="1"/>
</dbReference>
<evidence type="ECO:0000259" key="4">
    <source>
        <dbReference type="Pfam" id="PF01037"/>
    </source>
</evidence>
<dbReference type="InterPro" id="IPR000485">
    <property type="entry name" value="AsnC-type_HTH_dom"/>
</dbReference>
<dbReference type="InterPro" id="IPR019888">
    <property type="entry name" value="Tscrpt_reg_AsnC-like"/>
</dbReference>
<accession>G8XDN8</accession>
<dbReference type="GO" id="GO:0005829">
    <property type="term" value="C:cytosol"/>
    <property type="evidence" value="ECO:0007669"/>
    <property type="project" value="TreeGrafter"/>
</dbReference>
<dbReference type="InterPro" id="IPR036388">
    <property type="entry name" value="WH-like_DNA-bd_sf"/>
</dbReference>
<reference evidence="7" key="1">
    <citation type="submission" date="2011-12" db="EMBL/GenBank/DDBJ databases">
        <title>Complete genome sequence of Streptomyces cattleya strain DSM 46488.</title>
        <authorList>
            <person name="Ou H.-Y."/>
            <person name="Li P."/>
            <person name="Zhao C."/>
            <person name="O'Hagan D."/>
            <person name="Deng Z."/>
        </authorList>
    </citation>
    <scope>NUCLEOTIDE SEQUENCE [LARGE SCALE GENOMIC DNA]</scope>
    <source>
        <strain evidence="7">ATCC 35852 / DSM 46488 / JCM 4925 / NBRC 14057 / NRRL 8057</strain>
        <plasmid evidence="7">Plasmid pSCATT</plasmid>
    </source>
</reference>
<feature type="domain" description="HTH asnC-type" evidence="5">
    <location>
        <begin position="189"/>
        <end position="223"/>
    </location>
</feature>
<evidence type="ECO:0000256" key="2">
    <source>
        <dbReference type="ARBA" id="ARBA00023125"/>
    </source>
</evidence>
<geneLocation type="plasmid" evidence="6 7">
    <name>pSCATT</name>
</geneLocation>
<proteinExistence type="predicted"/>
<dbReference type="RefSeq" id="WP_014626684.1">
    <property type="nucleotide sequence ID" value="NC_016113.1"/>
</dbReference>
<dbReference type="PANTHER" id="PTHR30154">
    <property type="entry name" value="LEUCINE-RESPONSIVE REGULATORY PROTEIN"/>
    <property type="match status" value="1"/>
</dbReference>
<dbReference type="HOGENOM" id="CLU_044190_1_0_11"/>
<dbReference type="Proteomes" id="UP000007842">
    <property type="component" value="Plasmid pSCATT"/>
</dbReference>
<feature type="domain" description="Transcription regulator AsnC/Lrp ligand binding" evidence="4">
    <location>
        <begin position="76"/>
        <end position="142"/>
    </location>
</feature>
<dbReference type="PRINTS" id="PR00033">
    <property type="entry name" value="HTHASNC"/>
</dbReference>
<keyword evidence="1" id="KW-0805">Transcription regulation</keyword>
<dbReference type="Pfam" id="PF13404">
    <property type="entry name" value="HTH_AsnC-type"/>
    <property type="match status" value="2"/>
</dbReference>
<dbReference type="GO" id="GO:0043200">
    <property type="term" value="P:response to amino acid"/>
    <property type="evidence" value="ECO:0007669"/>
    <property type="project" value="TreeGrafter"/>
</dbReference>
<keyword evidence="3" id="KW-0804">Transcription</keyword>